<proteinExistence type="inferred from homology"/>
<dbReference type="EMBL" id="JAHKNI010000006">
    <property type="protein sequence ID" value="MBU3063692.1"/>
    <property type="molecule type" value="Genomic_DNA"/>
</dbReference>
<comment type="caution">
    <text evidence="3">The sequence shown here is derived from an EMBL/GenBank/DDBJ whole genome shotgun (WGS) entry which is preliminary data.</text>
</comment>
<dbReference type="PANTHER" id="PTHR12128:SF72">
    <property type="entry name" value="DIHYDRODIPICOLINATE SYNTHASE"/>
    <property type="match status" value="1"/>
</dbReference>
<gene>
    <name evidence="3" type="ORF">KO481_19420</name>
</gene>
<dbReference type="InterPro" id="IPR002220">
    <property type="entry name" value="DapA-like"/>
</dbReference>
<sequence>MTISKENPWRGLYTATALPFNDDLSVDYDGYARHVSWLAANGTDGVCPSGSLGEYQTLTPEERARVVEVAVQASPEGFGVMPGVAAYGSRETIRWIEQAAEVGAQSVLLLPPNIYRADRQSVLNHYREAAKVGLPIVAYNNPYDTKVDLTPDLLAELHSEGLIKAVKEFSGDVRRVYEIQELAPDLDILIGSDDVVVEFGLAGAVGWIAGYPNAIPEATAELYRLATSGNVEDLKAAMPLYRDLHSLLRWDSKTEFVQAIKLSMDIAGRKGGQCRPPRSPLTAEQAETIRRDTEAALAKGYR</sequence>
<protein>
    <submittedName>
        <fullName evidence="3">Dihydrodipicolinate synthase family protein</fullName>
    </submittedName>
</protein>
<evidence type="ECO:0000256" key="2">
    <source>
        <dbReference type="PIRNR" id="PIRNR001365"/>
    </source>
</evidence>
<keyword evidence="1 2" id="KW-0456">Lyase</keyword>
<dbReference type="Gene3D" id="3.20.20.70">
    <property type="entry name" value="Aldolase class I"/>
    <property type="match status" value="1"/>
</dbReference>
<dbReference type="Proteomes" id="UP000733379">
    <property type="component" value="Unassembled WGS sequence"/>
</dbReference>
<keyword evidence="4" id="KW-1185">Reference proteome</keyword>
<dbReference type="Pfam" id="PF00701">
    <property type="entry name" value="DHDPS"/>
    <property type="match status" value="1"/>
</dbReference>
<dbReference type="PRINTS" id="PR00146">
    <property type="entry name" value="DHPICSNTHASE"/>
</dbReference>
<dbReference type="CDD" id="cd00408">
    <property type="entry name" value="DHDPS-like"/>
    <property type="match status" value="1"/>
</dbReference>
<accession>A0ABS6B067</accession>
<evidence type="ECO:0000313" key="3">
    <source>
        <dbReference type="EMBL" id="MBU3063692.1"/>
    </source>
</evidence>
<evidence type="ECO:0000256" key="1">
    <source>
        <dbReference type="ARBA" id="ARBA00023239"/>
    </source>
</evidence>
<name>A0ABS6B067_9NOCA</name>
<dbReference type="SMART" id="SM01130">
    <property type="entry name" value="DHDPS"/>
    <property type="match status" value="1"/>
</dbReference>
<dbReference type="SUPFAM" id="SSF51569">
    <property type="entry name" value="Aldolase"/>
    <property type="match status" value="1"/>
</dbReference>
<comment type="similarity">
    <text evidence="2">Belongs to the DapA family.</text>
</comment>
<dbReference type="RefSeq" id="WP_215918603.1">
    <property type="nucleotide sequence ID" value="NZ_JAHKNI010000006.1"/>
</dbReference>
<organism evidence="3 4">
    <name type="scientific">Nocardia albiluteola</name>
    <dbReference type="NCBI Taxonomy" id="2842303"/>
    <lineage>
        <taxon>Bacteria</taxon>
        <taxon>Bacillati</taxon>
        <taxon>Actinomycetota</taxon>
        <taxon>Actinomycetes</taxon>
        <taxon>Mycobacteriales</taxon>
        <taxon>Nocardiaceae</taxon>
        <taxon>Nocardia</taxon>
    </lineage>
</organism>
<reference evidence="3 4" key="1">
    <citation type="submission" date="2021-06" db="EMBL/GenBank/DDBJ databases">
        <title>Actinomycetes sequencing.</title>
        <authorList>
            <person name="Shan Q."/>
        </authorList>
    </citation>
    <scope>NUCLEOTIDE SEQUENCE [LARGE SCALE GENOMIC DNA]</scope>
    <source>
        <strain evidence="3 4">NEAU-G5</strain>
    </source>
</reference>
<dbReference type="PANTHER" id="PTHR12128">
    <property type="entry name" value="DIHYDRODIPICOLINATE SYNTHASE"/>
    <property type="match status" value="1"/>
</dbReference>
<evidence type="ECO:0000313" key="4">
    <source>
        <dbReference type="Proteomes" id="UP000733379"/>
    </source>
</evidence>
<dbReference type="PIRSF" id="PIRSF001365">
    <property type="entry name" value="DHDPS"/>
    <property type="match status" value="1"/>
</dbReference>
<dbReference type="InterPro" id="IPR013785">
    <property type="entry name" value="Aldolase_TIM"/>
</dbReference>